<dbReference type="SMART" id="SM00645">
    <property type="entry name" value="Pept_C1"/>
    <property type="match status" value="2"/>
</dbReference>
<evidence type="ECO:0000256" key="1">
    <source>
        <dbReference type="ARBA" id="ARBA00008455"/>
    </source>
</evidence>
<comment type="similarity">
    <text evidence="1">Belongs to the peptidase C1 family.</text>
</comment>
<gene>
    <name evidence="4" type="ORF">TTHERM_00564440</name>
</gene>
<dbReference type="GO" id="GO:0006508">
    <property type="term" value="P:proteolysis"/>
    <property type="evidence" value="ECO:0007669"/>
    <property type="project" value="UniProtKB-KW"/>
</dbReference>
<dbReference type="eggNOG" id="KOG1543">
    <property type="taxonomic scope" value="Eukaryota"/>
</dbReference>
<dbReference type="PROSITE" id="PS00640">
    <property type="entry name" value="THIOL_PROTEASE_ASN"/>
    <property type="match status" value="1"/>
</dbReference>
<dbReference type="Pfam" id="PF00112">
    <property type="entry name" value="Peptidase_C1"/>
    <property type="match status" value="2"/>
</dbReference>
<name>I7M301_TETTS</name>
<dbReference type="Gene3D" id="3.90.70.10">
    <property type="entry name" value="Cysteine proteinases"/>
    <property type="match status" value="2"/>
</dbReference>
<dbReference type="OrthoDB" id="190265at2759"/>
<reference evidence="5" key="1">
    <citation type="journal article" date="2006" name="PLoS Biol.">
        <title>Macronuclear genome sequence of the ciliate Tetrahymena thermophila, a model eukaryote.</title>
        <authorList>
            <person name="Eisen J.A."/>
            <person name="Coyne R.S."/>
            <person name="Wu M."/>
            <person name="Wu D."/>
            <person name="Thiagarajan M."/>
            <person name="Wortman J.R."/>
            <person name="Badger J.H."/>
            <person name="Ren Q."/>
            <person name="Amedeo P."/>
            <person name="Jones K.M."/>
            <person name="Tallon L.J."/>
            <person name="Delcher A.L."/>
            <person name="Salzberg S.L."/>
            <person name="Silva J.C."/>
            <person name="Haas B.J."/>
            <person name="Majoros W.H."/>
            <person name="Farzad M."/>
            <person name="Carlton J.M."/>
            <person name="Smith R.K. Jr."/>
            <person name="Garg J."/>
            <person name="Pearlman R.E."/>
            <person name="Karrer K.M."/>
            <person name="Sun L."/>
            <person name="Manning G."/>
            <person name="Elde N.C."/>
            <person name="Turkewitz A.P."/>
            <person name="Asai D.J."/>
            <person name="Wilkes D.E."/>
            <person name="Wang Y."/>
            <person name="Cai H."/>
            <person name="Collins K."/>
            <person name="Stewart B.A."/>
            <person name="Lee S.R."/>
            <person name="Wilamowska K."/>
            <person name="Weinberg Z."/>
            <person name="Ruzzo W.L."/>
            <person name="Wloga D."/>
            <person name="Gaertig J."/>
            <person name="Frankel J."/>
            <person name="Tsao C.-C."/>
            <person name="Gorovsky M.A."/>
            <person name="Keeling P.J."/>
            <person name="Waller R.F."/>
            <person name="Patron N.J."/>
            <person name="Cherry J.M."/>
            <person name="Stover N.A."/>
            <person name="Krieger C.J."/>
            <person name="del Toro C."/>
            <person name="Ryder H.F."/>
            <person name="Williamson S.C."/>
            <person name="Barbeau R.A."/>
            <person name="Hamilton E.P."/>
            <person name="Orias E."/>
        </authorList>
    </citation>
    <scope>NUCLEOTIDE SEQUENCE [LARGE SCALE GENOMIC DNA]</scope>
    <source>
        <strain evidence="5">SB210</strain>
    </source>
</reference>
<dbReference type="InterPro" id="IPR025661">
    <property type="entry name" value="Pept_asp_AS"/>
</dbReference>
<dbReference type="Proteomes" id="UP000009168">
    <property type="component" value="Unassembled WGS sequence"/>
</dbReference>
<dbReference type="PANTHER" id="PTHR12411">
    <property type="entry name" value="CYSTEINE PROTEASE FAMILY C1-RELATED"/>
    <property type="match status" value="1"/>
</dbReference>
<keyword evidence="2" id="KW-0865">Zymogen</keyword>
<dbReference type="InParanoid" id="I7M301"/>
<dbReference type="GO" id="GO:0008234">
    <property type="term" value="F:cysteine-type peptidase activity"/>
    <property type="evidence" value="ECO:0007669"/>
    <property type="project" value="InterPro"/>
</dbReference>
<proteinExistence type="inferred from homology"/>
<keyword evidence="4" id="KW-0378">Hydrolase</keyword>
<dbReference type="eggNOG" id="KOG1559">
    <property type="taxonomic scope" value="Eukaryota"/>
</dbReference>
<dbReference type="InterPro" id="IPR013128">
    <property type="entry name" value="Peptidase_C1A"/>
</dbReference>
<evidence type="ECO:0000259" key="3">
    <source>
        <dbReference type="SMART" id="SM00645"/>
    </source>
</evidence>
<keyword evidence="5" id="KW-1185">Reference proteome</keyword>
<dbReference type="AlphaFoldDB" id="I7M301"/>
<dbReference type="SUPFAM" id="SSF54001">
    <property type="entry name" value="Cysteine proteinases"/>
    <property type="match status" value="2"/>
</dbReference>
<dbReference type="KEGG" id="tet:TTHERM_00564440"/>
<protein>
    <submittedName>
        <fullName evidence="4">Papain family cysteine protease</fullName>
    </submittedName>
</protein>
<dbReference type="RefSeq" id="XP_001022043.2">
    <property type="nucleotide sequence ID" value="XM_001022043.2"/>
</dbReference>
<dbReference type="STRING" id="312017.I7M301"/>
<feature type="domain" description="Peptidase C1A papain C-terminal" evidence="3">
    <location>
        <begin position="37"/>
        <end position="273"/>
    </location>
</feature>
<evidence type="ECO:0000313" key="5">
    <source>
        <dbReference type="Proteomes" id="UP000009168"/>
    </source>
</evidence>
<keyword evidence="4" id="KW-0645">Protease</keyword>
<dbReference type="SMR" id="I7M301"/>
<feature type="domain" description="Peptidase C1A papain C-terminal" evidence="3">
    <location>
        <begin position="358"/>
        <end position="608"/>
    </location>
</feature>
<accession>I7M301</accession>
<dbReference type="FunFam" id="3.90.70.10:FF:000117">
    <property type="entry name" value="Probable papain cysteine protease"/>
    <property type="match status" value="1"/>
</dbReference>
<dbReference type="GeneID" id="7842556"/>
<evidence type="ECO:0000313" key="4">
    <source>
        <dbReference type="EMBL" id="EAS01798.2"/>
    </source>
</evidence>
<evidence type="ECO:0000256" key="2">
    <source>
        <dbReference type="ARBA" id="ARBA00023145"/>
    </source>
</evidence>
<sequence>MKSRLKLEILAIVFALSIYGIAGKTNHISKDFKQSELPTQFSWASVNGVNYLSYVRNQLAPRLCDSGWAFSVTSSLNDRIKIKRQNAGPDFILSPQVLISCNDDSNGCRGGSPQTAYEYILRNNITDETCSPYTGRDFRDGYQCSSLTVCMECWPKVGCKARDDAYIYSIESWDQVKGEEDMQQEIFNHGPISCVINSTEDFRNYTGGILNPPDSPVQITHSLSIVGWGEDEKQTKYWIARNSLGTFWGENGFIRIIRGKNALKIESDCSYGRIRDTWSQQIRNNTSFSKSNSSYTSNNQQEHKINLDINSKSEKNIIQQAKDELKQIFQESYQKYQPLIESISSSFSNNIELDVSTLPTNFTWGNVNGVNYLTQIKNQHNPQYCGGCWSFAVTSSLQDRIKIARNRTDIPDVILSNQMIINCHLGGSCFTGGVSLITYYFLSQIGVVEDSCMPYQAKDQWLPVCNTKQQCISCELPSAPISNTTDISSICPAQTKYPYKKWKVSKFGHITGVKQMKSEIYSRGPISCTIDATDNLENNYTGGIYSEKVKLPIPNHYVSVVGWGQTLEGEEYWIVRNSWGTYWGEEGFFKLKMHKDNLGLEFGCSWGVIDLQQ</sequence>
<dbReference type="InterPro" id="IPR000668">
    <property type="entry name" value="Peptidase_C1A_C"/>
</dbReference>
<organism evidence="4 5">
    <name type="scientific">Tetrahymena thermophila (strain SB210)</name>
    <dbReference type="NCBI Taxonomy" id="312017"/>
    <lineage>
        <taxon>Eukaryota</taxon>
        <taxon>Sar</taxon>
        <taxon>Alveolata</taxon>
        <taxon>Ciliophora</taxon>
        <taxon>Intramacronucleata</taxon>
        <taxon>Oligohymenophorea</taxon>
        <taxon>Hymenostomatida</taxon>
        <taxon>Tetrahymenina</taxon>
        <taxon>Tetrahymenidae</taxon>
        <taxon>Tetrahymena</taxon>
    </lineage>
</organism>
<dbReference type="InterPro" id="IPR038765">
    <property type="entry name" value="Papain-like_cys_pep_sf"/>
</dbReference>
<dbReference type="EMBL" id="GG662556">
    <property type="protein sequence ID" value="EAS01798.2"/>
    <property type="molecule type" value="Genomic_DNA"/>
</dbReference>